<protein>
    <recommendedName>
        <fullName evidence="4">Integral membrane protein</fullName>
    </recommendedName>
</protein>
<reference evidence="2 3" key="1">
    <citation type="submission" date="2015-04" db="EMBL/GenBank/DDBJ databases">
        <title>The draft genome sequence of Erythrobacr gangjinensis K7-2.</title>
        <authorList>
            <person name="Zhuang L."/>
            <person name="Liu Y."/>
            <person name="Shao Z."/>
        </authorList>
    </citation>
    <scope>NUCLEOTIDE SEQUENCE [LARGE SCALE GENOMIC DNA]</scope>
    <source>
        <strain evidence="2 3">K7-2</strain>
    </source>
</reference>
<feature type="transmembrane region" description="Helical" evidence="1">
    <location>
        <begin position="74"/>
        <end position="97"/>
    </location>
</feature>
<sequence length="213" mass="22568">MPNSGNTRPTPRARVLAAIIALCAFAALAVQTTLGDGSILQNLGAMLRYFTIWSNVAACLVMAWIALGGQPPRAVMAALTTAITVVGVVYWGLLAATHDPVGLDRITNQFHHTFVPLATVAWWLAFTPPNPRVWSVVPAIMVPPLAYGAFAFVHGELTGFYAYFFLDLPAQGAAGFIIANIVLALFFALVGAGLVSGKNALARRRGITASLHP</sequence>
<dbReference type="NCBIfam" id="NF038065">
    <property type="entry name" value="Pr6Pr"/>
    <property type="match status" value="1"/>
</dbReference>
<dbReference type="OrthoDB" id="9809977at2"/>
<feature type="transmembrane region" description="Helical" evidence="1">
    <location>
        <begin position="45"/>
        <end position="67"/>
    </location>
</feature>
<keyword evidence="3" id="KW-1185">Reference proteome</keyword>
<keyword evidence="1" id="KW-0812">Transmembrane</keyword>
<organism evidence="2 3">
    <name type="scientific">Aurantiacibacter gangjinensis</name>
    <dbReference type="NCBI Taxonomy" id="502682"/>
    <lineage>
        <taxon>Bacteria</taxon>
        <taxon>Pseudomonadati</taxon>
        <taxon>Pseudomonadota</taxon>
        <taxon>Alphaproteobacteria</taxon>
        <taxon>Sphingomonadales</taxon>
        <taxon>Erythrobacteraceae</taxon>
        <taxon>Aurantiacibacter</taxon>
    </lineage>
</organism>
<dbReference type="EMBL" id="LBHC01000003">
    <property type="protein sequence ID" value="KLE31122.1"/>
    <property type="molecule type" value="Genomic_DNA"/>
</dbReference>
<dbReference type="RefSeq" id="WP_047007832.1">
    <property type="nucleotide sequence ID" value="NZ_CP018098.1"/>
</dbReference>
<comment type="caution">
    <text evidence="2">The sequence shown here is derived from an EMBL/GenBank/DDBJ whole genome shotgun (WGS) entry which is preliminary data.</text>
</comment>
<dbReference type="InterPro" id="IPR049713">
    <property type="entry name" value="Pr6Pr-like"/>
</dbReference>
<evidence type="ECO:0000313" key="2">
    <source>
        <dbReference type="EMBL" id="KLE31122.1"/>
    </source>
</evidence>
<dbReference type="Proteomes" id="UP000053070">
    <property type="component" value="Unassembled WGS sequence"/>
</dbReference>
<feature type="transmembrane region" description="Helical" evidence="1">
    <location>
        <begin position="109"/>
        <end position="126"/>
    </location>
</feature>
<feature type="transmembrane region" description="Helical" evidence="1">
    <location>
        <begin position="133"/>
        <end position="153"/>
    </location>
</feature>
<dbReference type="AlphaFoldDB" id="A0A0G9MKC8"/>
<dbReference type="STRING" id="502682.BMF35_b0022"/>
<keyword evidence="1" id="KW-1133">Transmembrane helix</keyword>
<dbReference type="PATRIC" id="fig|502682.8.peg.2633"/>
<name>A0A0G9MKC8_9SPHN</name>
<accession>A0A0G9MKC8</accession>
<keyword evidence="1" id="KW-0472">Membrane</keyword>
<gene>
    <name evidence="2" type="ORF">AAW01_12900</name>
</gene>
<evidence type="ECO:0000313" key="3">
    <source>
        <dbReference type="Proteomes" id="UP000053070"/>
    </source>
</evidence>
<evidence type="ECO:0000256" key="1">
    <source>
        <dbReference type="SAM" id="Phobius"/>
    </source>
</evidence>
<proteinExistence type="predicted"/>
<evidence type="ECO:0008006" key="4">
    <source>
        <dbReference type="Google" id="ProtNLM"/>
    </source>
</evidence>
<feature type="transmembrane region" description="Helical" evidence="1">
    <location>
        <begin position="173"/>
        <end position="195"/>
    </location>
</feature>